<dbReference type="PRINTS" id="PR00463">
    <property type="entry name" value="EP450I"/>
</dbReference>
<dbReference type="PANTHER" id="PTHR24305:SF210">
    <property type="entry name" value="CYTOCHROME P450 MONOOXYGENASE ASQL-RELATED"/>
    <property type="match status" value="1"/>
</dbReference>
<dbReference type="EMBL" id="MU004494">
    <property type="protein sequence ID" value="KAF2649380.1"/>
    <property type="molecule type" value="Genomic_DNA"/>
</dbReference>
<dbReference type="PRINTS" id="PR00385">
    <property type="entry name" value="P450"/>
</dbReference>
<keyword evidence="7" id="KW-0560">Oxidoreductase</keyword>
<comment type="similarity">
    <text evidence="2 7">Belongs to the cytochrome P450 family.</text>
</comment>
<evidence type="ECO:0000256" key="7">
    <source>
        <dbReference type="RuleBase" id="RU000461"/>
    </source>
</evidence>
<dbReference type="InterPro" id="IPR036396">
    <property type="entry name" value="Cyt_P450_sf"/>
</dbReference>
<evidence type="ECO:0000313" key="8">
    <source>
        <dbReference type="EMBL" id="KAF2649380.1"/>
    </source>
</evidence>
<keyword evidence="5 6" id="KW-0408">Iron</keyword>
<dbReference type="GO" id="GO:0005506">
    <property type="term" value="F:iron ion binding"/>
    <property type="evidence" value="ECO:0007669"/>
    <property type="project" value="InterPro"/>
</dbReference>
<dbReference type="PROSITE" id="PS00086">
    <property type="entry name" value="CYTOCHROME_P450"/>
    <property type="match status" value="1"/>
</dbReference>
<dbReference type="PANTHER" id="PTHR24305">
    <property type="entry name" value="CYTOCHROME P450"/>
    <property type="match status" value="1"/>
</dbReference>
<dbReference type="InterPro" id="IPR001128">
    <property type="entry name" value="Cyt_P450"/>
</dbReference>
<dbReference type="Proteomes" id="UP000799324">
    <property type="component" value="Unassembled WGS sequence"/>
</dbReference>
<organism evidence="8 9">
    <name type="scientific">Lophiostoma macrostomum CBS 122681</name>
    <dbReference type="NCBI Taxonomy" id="1314788"/>
    <lineage>
        <taxon>Eukaryota</taxon>
        <taxon>Fungi</taxon>
        <taxon>Dikarya</taxon>
        <taxon>Ascomycota</taxon>
        <taxon>Pezizomycotina</taxon>
        <taxon>Dothideomycetes</taxon>
        <taxon>Pleosporomycetidae</taxon>
        <taxon>Pleosporales</taxon>
        <taxon>Lophiostomataceae</taxon>
        <taxon>Lophiostoma</taxon>
    </lineage>
</organism>
<protein>
    <submittedName>
        <fullName evidence="8">Cytochrome P450</fullName>
    </submittedName>
</protein>
<keyword evidence="4 6" id="KW-0479">Metal-binding</keyword>
<dbReference type="OrthoDB" id="1470350at2759"/>
<dbReference type="Gene3D" id="1.10.630.10">
    <property type="entry name" value="Cytochrome P450"/>
    <property type="match status" value="1"/>
</dbReference>
<dbReference type="GO" id="GO:0016705">
    <property type="term" value="F:oxidoreductase activity, acting on paired donors, with incorporation or reduction of molecular oxygen"/>
    <property type="evidence" value="ECO:0007669"/>
    <property type="project" value="InterPro"/>
</dbReference>
<feature type="binding site" description="axial binding residue" evidence="6">
    <location>
        <position position="445"/>
    </location>
    <ligand>
        <name>heme</name>
        <dbReference type="ChEBI" id="CHEBI:30413"/>
    </ligand>
    <ligandPart>
        <name>Fe</name>
        <dbReference type="ChEBI" id="CHEBI:18248"/>
    </ligandPart>
</feature>
<dbReference type="InterPro" id="IPR002401">
    <property type="entry name" value="Cyt_P450_E_grp-I"/>
</dbReference>
<reference evidence="8" key="1">
    <citation type="journal article" date="2020" name="Stud. Mycol.">
        <title>101 Dothideomycetes genomes: a test case for predicting lifestyles and emergence of pathogens.</title>
        <authorList>
            <person name="Haridas S."/>
            <person name="Albert R."/>
            <person name="Binder M."/>
            <person name="Bloem J."/>
            <person name="Labutti K."/>
            <person name="Salamov A."/>
            <person name="Andreopoulos B."/>
            <person name="Baker S."/>
            <person name="Barry K."/>
            <person name="Bills G."/>
            <person name="Bluhm B."/>
            <person name="Cannon C."/>
            <person name="Castanera R."/>
            <person name="Culley D."/>
            <person name="Daum C."/>
            <person name="Ezra D."/>
            <person name="Gonzalez J."/>
            <person name="Henrissat B."/>
            <person name="Kuo A."/>
            <person name="Liang C."/>
            <person name="Lipzen A."/>
            <person name="Lutzoni F."/>
            <person name="Magnuson J."/>
            <person name="Mondo S."/>
            <person name="Nolan M."/>
            <person name="Ohm R."/>
            <person name="Pangilinan J."/>
            <person name="Park H.-J."/>
            <person name="Ramirez L."/>
            <person name="Alfaro M."/>
            <person name="Sun H."/>
            <person name="Tritt A."/>
            <person name="Yoshinaga Y."/>
            <person name="Zwiers L.-H."/>
            <person name="Turgeon B."/>
            <person name="Goodwin S."/>
            <person name="Spatafora J."/>
            <person name="Crous P."/>
            <person name="Grigoriev I."/>
        </authorList>
    </citation>
    <scope>NUCLEOTIDE SEQUENCE</scope>
    <source>
        <strain evidence="8">CBS 122681</strain>
    </source>
</reference>
<proteinExistence type="inferred from homology"/>
<dbReference type="AlphaFoldDB" id="A0A6A6SP27"/>
<name>A0A6A6SP27_9PLEO</name>
<dbReference type="CDD" id="cd11058">
    <property type="entry name" value="CYP60B-like"/>
    <property type="match status" value="1"/>
</dbReference>
<keyword evidence="7" id="KW-0503">Monooxygenase</keyword>
<evidence type="ECO:0000256" key="6">
    <source>
        <dbReference type="PIRSR" id="PIRSR602401-1"/>
    </source>
</evidence>
<keyword evidence="9" id="KW-1185">Reference proteome</keyword>
<evidence type="ECO:0000313" key="9">
    <source>
        <dbReference type="Proteomes" id="UP000799324"/>
    </source>
</evidence>
<comment type="cofactor">
    <cofactor evidence="1 6">
        <name>heme</name>
        <dbReference type="ChEBI" id="CHEBI:30413"/>
    </cofactor>
</comment>
<keyword evidence="3 6" id="KW-0349">Heme</keyword>
<accession>A0A6A6SP27</accession>
<dbReference type="GO" id="GO:0004497">
    <property type="term" value="F:monooxygenase activity"/>
    <property type="evidence" value="ECO:0007669"/>
    <property type="project" value="UniProtKB-KW"/>
</dbReference>
<dbReference type="SUPFAM" id="SSF48264">
    <property type="entry name" value="Cytochrome P450"/>
    <property type="match status" value="1"/>
</dbReference>
<evidence type="ECO:0000256" key="4">
    <source>
        <dbReference type="ARBA" id="ARBA00022723"/>
    </source>
</evidence>
<gene>
    <name evidence="8" type="ORF">K491DRAFT_771561</name>
</gene>
<sequence length="503" mass="56872">MSTLHLSHVLHAHLIQYILLLLVYNLTFHPLAKYPGPILWRCTRLKYLISGWKGYLHTDVMAMHKRYGSVVRIAPNELSFCDPAAWEDIYSNRGGALAFPKSRVIFSSLPGRADSIVTTIDDKLHARMKKKMDMGFTDSAVARQEDLVQKHVSKLVSKLRDKVQYSLDGEAIVNVVKWMVFVTLDIVTDLSFGESFHSLDNADVGEWGGVVFNSIRAQWCVALLRHYTWITWALNRLIPRSAKEKAEWIWSVVEEKVDRRLARMTDRPDFLDLWQRQGKGKEGLGDGQIYSNAVVMVVAGTETSSAILTGALCHLVNSPETLNMLTRELRTQFAQEDQMTFAAVKRLPYLNAVVKEVFRMCNPNPFGLPRITPPQGGTVCGNVLPGNVFVSIHAQALSMDDTRFHKATAFYPERWLPEVVADPSSPFRSDDRSSVQVFSIGPRSCIGQRLAMAEVTLTLAKLVWNFDFCRANTEAGELVWEEQRAFPVIEKKPFEVKISLKKS</sequence>
<dbReference type="InterPro" id="IPR017972">
    <property type="entry name" value="Cyt_P450_CS"/>
</dbReference>
<evidence type="ECO:0000256" key="3">
    <source>
        <dbReference type="ARBA" id="ARBA00022617"/>
    </source>
</evidence>
<dbReference type="Pfam" id="PF00067">
    <property type="entry name" value="p450"/>
    <property type="match status" value="1"/>
</dbReference>
<evidence type="ECO:0000256" key="5">
    <source>
        <dbReference type="ARBA" id="ARBA00023004"/>
    </source>
</evidence>
<dbReference type="InterPro" id="IPR050121">
    <property type="entry name" value="Cytochrome_P450_monoxygenase"/>
</dbReference>
<evidence type="ECO:0000256" key="2">
    <source>
        <dbReference type="ARBA" id="ARBA00010617"/>
    </source>
</evidence>
<evidence type="ECO:0000256" key="1">
    <source>
        <dbReference type="ARBA" id="ARBA00001971"/>
    </source>
</evidence>
<dbReference type="GO" id="GO:0020037">
    <property type="term" value="F:heme binding"/>
    <property type="evidence" value="ECO:0007669"/>
    <property type="project" value="InterPro"/>
</dbReference>